<accession>A0ACC2HUJ1</accession>
<proteinExistence type="predicted"/>
<keyword evidence="2" id="KW-1185">Reference proteome</keyword>
<reference evidence="1" key="1">
    <citation type="submission" date="2022-11" db="EMBL/GenBank/DDBJ databases">
        <title>Genome Sequence of Boeremia exigua.</title>
        <authorList>
            <person name="Buettner E."/>
        </authorList>
    </citation>
    <scope>NUCLEOTIDE SEQUENCE</scope>
    <source>
        <strain evidence="1">CU02</strain>
    </source>
</reference>
<evidence type="ECO:0000313" key="2">
    <source>
        <dbReference type="Proteomes" id="UP001153331"/>
    </source>
</evidence>
<organism evidence="1 2">
    <name type="scientific">Boeremia exigua</name>
    <dbReference type="NCBI Taxonomy" id="749465"/>
    <lineage>
        <taxon>Eukaryota</taxon>
        <taxon>Fungi</taxon>
        <taxon>Dikarya</taxon>
        <taxon>Ascomycota</taxon>
        <taxon>Pezizomycotina</taxon>
        <taxon>Dothideomycetes</taxon>
        <taxon>Pleosporomycetidae</taxon>
        <taxon>Pleosporales</taxon>
        <taxon>Pleosporineae</taxon>
        <taxon>Didymellaceae</taxon>
        <taxon>Boeremia</taxon>
    </lineage>
</organism>
<gene>
    <name evidence="1" type="ORF">OPT61_g9574</name>
</gene>
<sequence length="494" mass="53398">MPSLIRSLALLPTLLSSIAYAVNPVEVRGQDFVDTVTGKRLMIVGVDYQPGGQAGYKPASKQDALTDADVCLRDAVVMQKLGVNTIRVYNVDPTLDHSECMSIFNAAGIYLILDVNSPLSGESINRAEPWTSYHKDYLTRIFGVVENFKNFPNTLAFFAANEVMNDLSTAEFNPMYIRAVQRDLKNYIKNHVDRSIPVGYSAADVREILHDTWAYMECSHDDDQSSSDFFGLNSYSWCGEGDMKSSGYSDLVTMFKNSSIPVFYSEYGCNEVQPRVFTEVEALYGEQMTALSGGLVYEYSQEEADYGLVVINENGTLSLREDFENLQGQFNKLDLGLIQSTNSSGSITPPECSMDLITAKEFSTNFTIPAVCPGCADIIKNGISSPKTGKLVDVTDTKPKQAVYGTNGAEIEGLELTKLTEANVPGGSNFSSGSASGTATGTAAQPSATKTGSASSVKATSAPASTPTATGEASSFDDTKLLWFTLVTIWVVGN</sequence>
<protein>
    <submittedName>
        <fullName evidence="1">Uncharacterized protein</fullName>
    </submittedName>
</protein>
<dbReference type="Proteomes" id="UP001153331">
    <property type="component" value="Unassembled WGS sequence"/>
</dbReference>
<name>A0ACC2HUJ1_9PLEO</name>
<comment type="caution">
    <text evidence="1">The sequence shown here is derived from an EMBL/GenBank/DDBJ whole genome shotgun (WGS) entry which is preliminary data.</text>
</comment>
<evidence type="ECO:0000313" key="1">
    <source>
        <dbReference type="EMBL" id="KAJ8106383.1"/>
    </source>
</evidence>
<dbReference type="EMBL" id="JAPHNI010001186">
    <property type="protein sequence ID" value="KAJ8106383.1"/>
    <property type="molecule type" value="Genomic_DNA"/>
</dbReference>